<gene>
    <name evidence="5" type="ORF">TARUN_8511</name>
</gene>
<dbReference type="InterPro" id="IPR036397">
    <property type="entry name" value="RNaseH_sf"/>
</dbReference>
<dbReference type="Proteomes" id="UP000266272">
    <property type="component" value="Unassembled WGS sequence"/>
</dbReference>
<comment type="caution">
    <text evidence="5">The sequence shown here is derived from an EMBL/GenBank/DDBJ whole genome shotgun (WGS) entry which is preliminary data.</text>
</comment>
<dbReference type="AlphaFoldDB" id="A0A395NCA0"/>
<dbReference type="InterPro" id="IPR002562">
    <property type="entry name" value="3'-5'_exonuclease_dom"/>
</dbReference>
<feature type="compositionally biased region" description="Basic and acidic residues" evidence="3">
    <location>
        <begin position="382"/>
        <end position="391"/>
    </location>
</feature>
<organism evidence="5 6">
    <name type="scientific">Trichoderma arundinaceum</name>
    <dbReference type="NCBI Taxonomy" id="490622"/>
    <lineage>
        <taxon>Eukaryota</taxon>
        <taxon>Fungi</taxon>
        <taxon>Dikarya</taxon>
        <taxon>Ascomycota</taxon>
        <taxon>Pezizomycotina</taxon>
        <taxon>Sordariomycetes</taxon>
        <taxon>Hypocreomycetidae</taxon>
        <taxon>Hypocreales</taxon>
        <taxon>Hypocreaceae</taxon>
        <taxon>Trichoderma</taxon>
    </lineage>
</organism>
<evidence type="ECO:0000313" key="5">
    <source>
        <dbReference type="EMBL" id="RFU73738.1"/>
    </source>
</evidence>
<evidence type="ECO:0000313" key="6">
    <source>
        <dbReference type="Proteomes" id="UP000266272"/>
    </source>
</evidence>
<feature type="compositionally biased region" description="Polar residues" evidence="3">
    <location>
        <begin position="395"/>
        <end position="407"/>
    </location>
</feature>
<accession>A0A395NCA0</accession>
<dbReference type="OrthoDB" id="1920326at2759"/>
<dbReference type="SMART" id="SM00474">
    <property type="entry name" value="35EXOc"/>
    <property type="match status" value="1"/>
</dbReference>
<dbReference type="Pfam" id="PF01612">
    <property type="entry name" value="DNA_pol_A_exo1"/>
    <property type="match status" value="1"/>
</dbReference>
<dbReference type="InterPro" id="IPR051132">
    <property type="entry name" value="3-5_Exonuclease_domain"/>
</dbReference>
<feature type="region of interest" description="Disordered" evidence="3">
    <location>
        <begin position="368"/>
        <end position="458"/>
    </location>
</feature>
<feature type="domain" description="3'-5' exonuclease" evidence="4">
    <location>
        <begin position="164"/>
        <end position="352"/>
    </location>
</feature>
<reference evidence="5 6" key="1">
    <citation type="journal article" date="2018" name="PLoS Pathog.">
        <title>Evolution of structural diversity of trichothecenes, a family of toxins produced by plant pathogenic and entomopathogenic fungi.</title>
        <authorList>
            <person name="Proctor R.H."/>
            <person name="McCormick S.P."/>
            <person name="Kim H.S."/>
            <person name="Cardoza R.E."/>
            <person name="Stanley A.M."/>
            <person name="Lindo L."/>
            <person name="Kelly A."/>
            <person name="Brown D.W."/>
            <person name="Lee T."/>
            <person name="Vaughan M.M."/>
            <person name="Alexander N.J."/>
            <person name="Busman M."/>
            <person name="Gutierrez S."/>
        </authorList>
    </citation>
    <scope>NUCLEOTIDE SEQUENCE [LARGE SCALE GENOMIC DNA]</scope>
    <source>
        <strain evidence="5 6">IBT 40837</strain>
    </source>
</reference>
<dbReference type="PANTHER" id="PTHR13620">
    <property type="entry name" value="3-5 EXONUCLEASE"/>
    <property type="match status" value="1"/>
</dbReference>
<name>A0A395NCA0_TRIAR</name>
<protein>
    <submittedName>
        <fullName evidence="5">Ribonuclease h</fullName>
    </submittedName>
</protein>
<dbReference type="EMBL" id="PXOA01000611">
    <property type="protein sequence ID" value="RFU73738.1"/>
    <property type="molecule type" value="Genomic_DNA"/>
</dbReference>
<keyword evidence="6" id="KW-1185">Reference proteome</keyword>
<dbReference type="InterPro" id="IPR012337">
    <property type="entry name" value="RNaseH-like_sf"/>
</dbReference>
<evidence type="ECO:0000256" key="1">
    <source>
        <dbReference type="ARBA" id="ARBA00022722"/>
    </source>
</evidence>
<dbReference type="CDD" id="cd06141">
    <property type="entry name" value="WRN_exo"/>
    <property type="match status" value="1"/>
</dbReference>
<dbReference type="Gene3D" id="3.30.420.10">
    <property type="entry name" value="Ribonuclease H-like superfamily/Ribonuclease H"/>
    <property type="match status" value="1"/>
</dbReference>
<dbReference type="SUPFAM" id="SSF53098">
    <property type="entry name" value="Ribonuclease H-like"/>
    <property type="match status" value="1"/>
</dbReference>
<dbReference type="PANTHER" id="PTHR13620:SF104">
    <property type="entry name" value="EXONUCLEASE 3'-5' DOMAIN-CONTAINING PROTEIN 2"/>
    <property type="match status" value="1"/>
</dbReference>
<keyword evidence="1" id="KW-0540">Nuclease</keyword>
<evidence type="ECO:0000259" key="4">
    <source>
        <dbReference type="SMART" id="SM00474"/>
    </source>
</evidence>
<dbReference type="STRING" id="490622.A0A395NCA0"/>
<dbReference type="GO" id="GO:0006139">
    <property type="term" value="P:nucleobase-containing compound metabolic process"/>
    <property type="evidence" value="ECO:0007669"/>
    <property type="project" value="InterPro"/>
</dbReference>
<dbReference type="GO" id="GO:0008408">
    <property type="term" value="F:3'-5' exonuclease activity"/>
    <property type="evidence" value="ECO:0007669"/>
    <property type="project" value="InterPro"/>
</dbReference>
<feature type="compositionally biased region" description="Basic residues" evidence="3">
    <location>
        <begin position="411"/>
        <end position="422"/>
    </location>
</feature>
<dbReference type="GO" id="GO:0003676">
    <property type="term" value="F:nucleic acid binding"/>
    <property type="evidence" value="ECO:0007669"/>
    <property type="project" value="InterPro"/>
</dbReference>
<dbReference type="GO" id="GO:0005634">
    <property type="term" value="C:nucleus"/>
    <property type="evidence" value="ECO:0007669"/>
    <property type="project" value="TreeGrafter"/>
</dbReference>
<sequence length="580" mass="64086">MSFNPPSQLWSSKLGVRFGALASLRQEPSISQSLHTSALSSDEDHVDSSVNSTQISIFSADVIQDTLSSVASSPKSVAVSVTQLQPVALQAPNVATSTNESVVAPNGADVKKIVEPPSTPLEFSISREQFLAARAAVTGSSKAHWSYSLYHRIGSNGVIDNVKIHYCESKFTMERVCKEYFLDEDVIGFDLEWMKFASRADGPRHNVSLIQIASPSRIALFHIALFKKDGDFLGPSFRKIMENPKVSKVGVNIGADCTRLKYHLGVTVQGIFELSHLYKLVKHFPERRHLINKGLVSLATQVEDQLLLPLYKGQHVRVGNWMRRLNRMQIDYSASDAYAGLQLYYVLEEKRKALVPCPPRPHHAELRLPIAFPDPPAPDPPTDDKADKDAILVDPTSTSPEDGTTPTSKPKVSKSRAPKPKVPKPAASSSEALTSEGPALSKLNSKPPPTPKPTDDRDARIIAAEVEVNEYRSAKGTRLEAPVPSLRAYYIWYRNEDLCPADIAALLRDPPLLTSTVAGYVMEAIRAESLPYPTLRLHDEVVPLIDLKKSYWMKHETIIRECKEAAAKLKQDKEESGESK</sequence>
<evidence type="ECO:0000256" key="2">
    <source>
        <dbReference type="ARBA" id="ARBA00022801"/>
    </source>
</evidence>
<proteinExistence type="predicted"/>
<evidence type="ECO:0000256" key="3">
    <source>
        <dbReference type="SAM" id="MobiDB-lite"/>
    </source>
</evidence>
<keyword evidence="2" id="KW-0378">Hydrolase</keyword>
<dbReference type="GO" id="GO:0005737">
    <property type="term" value="C:cytoplasm"/>
    <property type="evidence" value="ECO:0007669"/>
    <property type="project" value="TreeGrafter"/>
</dbReference>